<name>A0A915CWR5_9BILA</name>
<keyword evidence="1" id="KW-1185">Reference proteome</keyword>
<protein>
    <submittedName>
        <fullName evidence="2">Transposase</fullName>
    </submittedName>
</protein>
<evidence type="ECO:0000313" key="1">
    <source>
        <dbReference type="Proteomes" id="UP000887574"/>
    </source>
</evidence>
<dbReference type="Pfam" id="PF13384">
    <property type="entry name" value="HTH_23"/>
    <property type="match status" value="1"/>
</dbReference>
<dbReference type="PROSITE" id="PS51257">
    <property type="entry name" value="PROKAR_LIPOPROTEIN"/>
    <property type="match status" value="1"/>
</dbReference>
<dbReference type="Proteomes" id="UP000887574">
    <property type="component" value="Unplaced"/>
</dbReference>
<sequence length="176" mass="20143">MTELRSGIVRLHEQGYSVMQTVTMISCGHSTVSRAIKRFEETRRSLAAIIIDTIKSNHEFLGCSAQFHNQHPKSRKFPAAAILKNQNFVSNQLGKRGSVYVSLKGLFFDDKSSFLVEFRTIISQYYHSMAYIDNAIKQIISNPTTDQLDRNSLKKRRKKFRSYSDDDAEAIGKLIF</sequence>
<reference evidence="2" key="1">
    <citation type="submission" date="2022-11" db="UniProtKB">
        <authorList>
            <consortium name="WormBaseParasite"/>
        </authorList>
    </citation>
    <scope>IDENTIFICATION</scope>
</reference>
<proteinExistence type="predicted"/>
<organism evidence="1 2">
    <name type="scientific">Ditylenchus dipsaci</name>
    <dbReference type="NCBI Taxonomy" id="166011"/>
    <lineage>
        <taxon>Eukaryota</taxon>
        <taxon>Metazoa</taxon>
        <taxon>Ecdysozoa</taxon>
        <taxon>Nematoda</taxon>
        <taxon>Chromadorea</taxon>
        <taxon>Rhabditida</taxon>
        <taxon>Tylenchina</taxon>
        <taxon>Tylenchomorpha</taxon>
        <taxon>Sphaerularioidea</taxon>
        <taxon>Anguinidae</taxon>
        <taxon>Anguininae</taxon>
        <taxon>Ditylenchus</taxon>
    </lineage>
</organism>
<dbReference type="AlphaFoldDB" id="A0A915CWR5"/>
<dbReference type="WBParaSite" id="jg13058">
    <property type="protein sequence ID" value="jg13058"/>
    <property type="gene ID" value="jg13058"/>
</dbReference>
<accession>A0A915CWR5</accession>
<evidence type="ECO:0000313" key="2">
    <source>
        <dbReference type="WBParaSite" id="jg13058"/>
    </source>
</evidence>